<sequence length="108" mass="12069">MADSSEKCASEELLISLTSSLMMTNHCFIILVIFVSLFATVFALRKLWKQNIFSNGTRILLLSAIVNGVIHQLTVAEIRVSNYGFLFDTYLIIILENSISMEFCLSAA</sequence>
<keyword evidence="3 6" id="KW-1133">Transmembrane helix</keyword>
<accession>A0A1I7TUX3</accession>
<dbReference type="GO" id="GO:0004930">
    <property type="term" value="F:G protein-coupled receptor activity"/>
    <property type="evidence" value="ECO:0007669"/>
    <property type="project" value="InterPro"/>
</dbReference>
<evidence type="ECO:0000256" key="5">
    <source>
        <dbReference type="ARBA" id="ARBA00037994"/>
    </source>
</evidence>
<comment type="similarity">
    <text evidence="5">Belongs to the nematode receptor-like protein sra family.</text>
</comment>
<evidence type="ECO:0000313" key="8">
    <source>
        <dbReference type="WBParaSite" id="Csp11.Scaffold629.g12032.t1"/>
    </source>
</evidence>
<dbReference type="WBParaSite" id="Csp11.Scaffold629.g12032.t1">
    <property type="protein sequence ID" value="Csp11.Scaffold629.g12032.t1"/>
    <property type="gene ID" value="Csp11.Scaffold629.g12032"/>
</dbReference>
<evidence type="ECO:0000256" key="4">
    <source>
        <dbReference type="ARBA" id="ARBA00023136"/>
    </source>
</evidence>
<evidence type="ECO:0000256" key="6">
    <source>
        <dbReference type="SAM" id="Phobius"/>
    </source>
</evidence>
<dbReference type="STRING" id="1561998.A0A1I7TUX3"/>
<keyword evidence="7" id="KW-1185">Reference proteome</keyword>
<dbReference type="Proteomes" id="UP000095282">
    <property type="component" value="Unplaced"/>
</dbReference>
<dbReference type="GO" id="GO:0007606">
    <property type="term" value="P:sensory perception of chemical stimulus"/>
    <property type="evidence" value="ECO:0007669"/>
    <property type="project" value="InterPro"/>
</dbReference>
<keyword evidence="4 6" id="KW-0472">Membrane</keyword>
<evidence type="ECO:0000256" key="1">
    <source>
        <dbReference type="ARBA" id="ARBA00004141"/>
    </source>
</evidence>
<dbReference type="InterPro" id="IPR000344">
    <property type="entry name" value="7TM_GPCR_serpentine_rcpt_Sra"/>
</dbReference>
<evidence type="ECO:0000256" key="2">
    <source>
        <dbReference type="ARBA" id="ARBA00022692"/>
    </source>
</evidence>
<dbReference type="Pfam" id="PF02117">
    <property type="entry name" value="7TM_GPCR_Sra"/>
    <property type="match status" value="1"/>
</dbReference>
<evidence type="ECO:0000313" key="7">
    <source>
        <dbReference type="Proteomes" id="UP000095282"/>
    </source>
</evidence>
<organism evidence="7 8">
    <name type="scientific">Caenorhabditis tropicalis</name>
    <dbReference type="NCBI Taxonomy" id="1561998"/>
    <lineage>
        <taxon>Eukaryota</taxon>
        <taxon>Metazoa</taxon>
        <taxon>Ecdysozoa</taxon>
        <taxon>Nematoda</taxon>
        <taxon>Chromadorea</taxon>
        <taxon>Rhabditida</taxon>
        <taxon>Rhabditina</taxon>
        <taxon>Rhabditomorpha</taxon>
        <taxon>Rhabditoidea</taxon>
        <taxon>Rhabditidae</taxon>
        <taxon>Peloderinae</taxon>
        <taxon>Caenorhabditis</taxon>
    </lineage>
</organism>
<dbReference type="PANTHER" id="PTHR31582:SF1">
    <property type="entry name" value="SERPENTINE RECEPTOR CLASS ALPHA-28-RELATED"/>
    <property type="match status" value="1"/>
</dbReference>
<reference evidence="8" key="1">
    <citation type="submission" date="2016-11" db="UniProtKB">
        <authorList>
            <consortium name="WormBaseParasite"/>
        </authorList>
    </citation>
    <scope>IDENTIFICATION</scope>
</reference>
<protein>
    <submittedName>
        <fullName evidence="8">Serpentine receptor class gamma</fullName>
    </submittedName>
</protein>
<name>A0A1I7TUX3_9PELO</name>
<comment type="subcellular location">
    <subcellularLocation>
        <location evidence="1">Membrane</location>
        <topology evidence="1">Multi-pass membrane protein</topology>
    </subcellularLocation>
</comment>
<proteinExistence type="inferred from homology"/>
<feature type="transmembrane region" description="Helical" evidence="6">
    <location>
        <begin position="23"/>
        <end position="44"/>
    </location>
</feature>
<dbReference type="PANTHER" id="PTHR31582">
    <property type="entry name" value="SERPENTINE RECEPTOR, CLASS A (ALPHA)-RELATED-RELATED"/>
    <property type="match status" value="1"/>
</dbReference>
<evidence type="ECO:0000256" key="3">
    <source>
        <dbReference type="ARBA" id="ARBA00022989"/>
    </source>
</evidence>
<dbReference type="GO" id="GO:0016020">
    <property type="term" value="C:membrane"/>
    <property type="evidence" value="ECO:0007669"/>
    <property type="project" value="UniProtKB-SubCell"/>
</dbReference>
<keyword evidence="2 6" id="KW-0812">Transmembrane</keyword>
<dbReference type="AlphaFoldDB" id="A0A1I7TUX3"/>